<comment type="function">
    <text evidence="1">DNA-dependent ATPase that plays important roles in cellular responses to stalled DNA replication processes.</text>
</comment>
<dbReference type="Pfam" id="PF00004">
    <property type="entry name" value="AAA"/>
    <property type="match status" value="1"/>
</dbReference>
<dbReference type="SUPFAM" id="SSF52540">
    <property type="entry name" value="P-loop containing nucleoside triphosphate hydrolases"/>
    <property type="match status" value="1"/>
</dbReference>
<protein>
    <recommendedName>
        <fullName evidence="3">Replication-associated recombination protein A</fullName>
    </recommendedName>
</protein>
<evidence type="ECO:0000256" key="1">
    <source>
        <dbReference type="ARBA" id="ARBA00002393"/>
    </source>
</evidence>
<reference evidence="8 9" key="1">
    <citation type="submission" date="2016-09" db="EMBL/GenBank/DDBJ databases">
        <title>Draft genome sequence for the type strain of Desulfuribacillus alkaliarsenatis AHT28, an obligately anaerobic, sulfidogenic bacterium isolated from Russian soda lake sediments.</title>
        <authorList>
            <person name="Abin C.A."/>
            <person name="Hollibaugh J.T."/>
        </authorList>
    </citation>
    <scope>NUCLEOTIDE SEQUENCE [LARGE SCALE GENOMIC DNA]</scope>
    <source>
        <strain evidence="8 9">AHT28</strain>
    </source>
</reference>
<dbReference type="PANTHER" id="PTHR13779:SF7">
    <property type="entry name" value="ATPASE WRNIP1"/>
    <property type="match status" value="1"/>
</dbReference>
<proteinExistence type="inferred from homology"/>
<keyword evidence="6" id="KW-0067">ATP-binding</keyword>
<dbReference type="Gene3D" id="3.40.50.300">
    <property type="entry name" value="P-loop containing nucleotide triphosphate hydrolases"/>
    <property type="match status" value="1"/>
</dbReference>
<comment type="similarity">
    <text evidence="2">Belongs to the AAA ATPase family. RarA/MGS1/WRNIP1 subfamily.</text>
</comment>
<dbReference type="RefSeq" id="WP_069643825.1">
    <property type="nucleotide sequence ID" value="NZ_MIJE01000032.1"/>
</dbReference>
<sequence length="442" mass="49308">MDDLFTYQHKVNGIDTLAPLASRMRPRDFASFVGQEHIVGEGKLLRQAIELDRVTTLILYGPPGTGKTTLAEIISNKTSSYFVKLHAVTAGVKDIREVTQQAKDRKVLEQRKTTLFIDEIHHFNKSQQDALLPFVEDGTIILIGATTENPFFEVNSALLSRSMVFTLKLLTEDELNRVMELALHDDTRGYGSLTITIDDDARKHIISYADGDARRLLNAVELAVATASHNDQGAIHITLTVAEESIQRRAVKYDKQGDQHYDTISAFIKSVRGSDPDAAVYWLARMIDAGEDPRFIARRIVILASEDIGNADPNALAVAISAFQAFELVGMPEGRIPLAQAVTYLAAAPKSNAAYIAINKALSDVKELGYDEVPTHLRDASYKGAHQLGHGQDYLYPHNYDNHYVNQTYLPSKLEGKLYYKPSDNGFEKDIKEYLNSINRKR</sequence>
<dbReference type="FunFam" id="1.10.8.60:FF:000029">
    <property type="entry name" value="Replication-associated recombination protein A"/>
    <property type="match status" value="1"/>
</dbReference>
<dbReference type="FunFam" id="3.40.50.300:FF:000137">
    <property type="entry name" value="Replication-associated recombination protein A"/>
    <property type="match status" value="1"/>
</dbReference>
<dbReference type="InterPro" id="IPR003593">
    <property type="entry name" value="AAA+_ATPase"/>
</dbReference>
<dbReference type="SUPFAM" id="SSF48019">
    <property type="entry name" value="post-AAA+ oligomerization domain-like"/>
    <property type="match status" value="1"/>
</dbReference>
<organism evidence="8 9">
    <name type="scientific">Desulfuribacillus alkaliarsenatis</name>
    <dbReference type="NCBI Taxonomy" id="766136"/>
    <lineage>
        <taxon>Bacteria</taxon>
        <taxon>Bacillati</taxon>
        <taxon>Bacillota</taxon>
        <taxon>Desulfuribacillia</taxon>
        <taxon>Desulfuribacillales</taxon>
        <taxon>Desulfuribacillaceae</taxon>
        <taxon>Desulfuribacillus</taxon>
    </lineage>
</organism>
<dbReference type="GO" id="GO:0016887">
    <property type="term" value="F:ATP hydrolysis activity"/>
    <property type="evidence" value="ECO:0007669"/>
    <property type="project" value="InterPro"/>
</dbReference>
<evidence type="ECO:0000313" key="8">
    <source>
        <dbReference type="EMBL" id="OEF96319.1"/>
    </source>
</evidence>
<evidence type="ECO:0000256" key="3">
    <source>
        <dbReference type="ARBA" id="ARBA00020776"/>
    </source>
</evidence>
<accession>A0A1E5G0R5</accession>
<dbReference type="Pfam" id="PF12002">
    <property type="entry name" value="MgsA_C"/>
    <property type="match status" value="1"/>
</dbReference>
<dbReference type="EMBL" id="MIJE01000032">
    <property type="protein sequence ID" value="OEF96319.1"/>
    <property type="molecule type" value="Genomic_DNA"/>
</dbReference>
<dbReference type="PANTHER" id="PTHR13779">
    <property type="entry name" value="WERNER HELICASE-INTERACTING PROTEIN 1 FAMILY MEMBER"/>
    <property type="match status" value="1"/>
</dbReference>
<dbReference type="OrthoDB" id="9778364at2"/>
<dbReference type="InterPro" id="IPR003959">
    <property type="entry name" value="ATPase_AAA_core"/>
</dbReference>
<dbReference type="InterPro" id="IPR008921">
    <property type="entry name" value="DNA_pol3_clamp-load_cplx_C"/>
</dbReference>
<keyword evidence="9" id="KW-1185">Reference proteome</keyword>
<feature type="domain" description="AAA+ ATPase" evidence="7">
    <location>
        <begin position="53"/>
        <end position="170"/>
    </location>
</feature>
<dbReference type="GO" id="GO:0006261">
    <property type="term" value="P:DNA-templated DNA replication"/>
    <property type="evidence" value="ECO:0007669"/>
    <property type="project" value="TreeGrafter"/>
</dbReference>
<dbReference type="InterPro" id="IPR021886">
    <property type="entry name" value="MgsA_C"/>
</dbReference>
<dbReference type="Pfam" id="PF16193">
    <property type="entry name" value="AAA_assoc_2"/>
    <property type="match status" value="1"/>
</dbReference>
<evidence type="ECO:0000256" key="2">
    <source>
        <dbReference type="ARBA" id="ARBA00008959"/>
    </source>
</evidence>
<evidence type="ECO:0000256" key="6">
    <source>
        <dbReference type="ARBA" id="ARBA00022840"/>
    </source>
</evidence>
<dbReference type="FunFam" id="1.20.272.10:FF:000001">
    <property type="entry name" value="Putative AAA family ATPase"/>
    <property type="match status" value="1"/>
</dbReference>
<dbReference type="AlphaFoldDB" id="A0A1E5G0R5"/>
<dbReference type="SMART" id="SM00382">
    <property type="entry name" value="AAA"/>
    <property type="match status" value="1"/>
</dbReference>
<dbReference type="Gene3D" id="1.10.8.60">
    <property type="match status" value="1"/>
</dbReference>
<dbReference type="GO" id="GO:0003677">
    <property type="term" value="F:DNA binding"/>
    <property type="evidence" value="ECO:0007669"/>
    <property type="project" value="InterPro"/>
</dbReference>
<dbReference type="GO" id="GO:0005524">
    <property type="term" value="F:ATP binding"/>
    <property type="evidence" value="ECO:0007669"/>
    <property type="project" value="UniProtKB-KW"/>
</dbReference>
<dbReference type="InterPro" id="IPR027417">
    <property type="entry name" value="P-loop_NTPase"/>
</dbReference>
<evidence type="ECO:0000313" key="9">
    <source>
        <dbReference type="Proteomes" id="UP000094296"/>
    </source>
</evidence>
<evidence type="ECO:0000259" key="7">
    <source>
        <dbReference type="SMART" id="SM00382"/>
    </source>
</evidence>
<dbReference type="CDD" id="cd00009">
    <property type="entry name" value="AAA"/>
    <property type="match status" value="1"/>
</dbReference>
<dbReference type="STRING" id="766136.BHF68_09170"/>
<name>A0A1E5G0R5_9FIRM</name>
<dbReference type="GO" id="GO:0017116">
    <property type="term" value="F:single-stranded DNA helicase activity"/>
    <property type="evidence" value="ECO:0007669"/>
    <property type="project" value="TreeGrafter"/>
</dbReference>
<dbReference type="InterPro" id="IPR051314">
    <property type="entry name" value="AAA_ATPase_RarA/MGS1/WRNIP1"/>
</dbReference>
<keyword evidence="4" id="KW-0235">DNA replication</keyword>
<dbReference type="GO" id="GO:0008047">
    <property type="term" value="F:enzyme activator activity"/>
    <property type="evidence" value="ECO:0007669"/>
    <property type="project" value="TreeGrafter"/>
</dbReference>
<dbReference type="FunFam" id="1.10.3710.10:FF:000003">
    <property type="entry name" value="ATPase, AAA family protein"/>
    <property type="match status" value="1"/>
</dbReference>
<keyword evidence="5" id="KW-0547">Nucleotide-binding</keyword>
<comment type="caution">
    <text evidence="8">The sequence shown here is derived from an EMBL/GenBank/DDBJ whole genome shotgun (WGS) entry which is preliminary data.</text>
</comment>
<evidence type="ECO:0000256" key="4">
    <source>
        <dbReference type="ARBA" id="ARBA00022705"/>
    </source>
</evidence>
<dbReference type="Gene3D" id="1.20.272.10">
    <property type="match status" value="1"/>
</dbReference>
<dbReference type="CDD" id="cd18139">
    <property type="entry name" value="HLD_clamp_RarA"/>
    <property type="match status" value="1"/>
</dbReference>
<dbReference type="NCBIfam" id="NF009881">
    <property type="entry name" value="PRK13341.1-2"/>
    <property type="match status" value="1"/>
</dbReference>
<dbReference type="GO" id="GO:0000731">
    <property type="term" value="P:DNA synthesis involved in DNA repair"/>
    <property type="evidence" value="ECO:0007669"/>
    <property type="project" value="TreeGrafter"/>
</dbReference>
<dbReference type="Gene3D" id="1.10.3710.10">
    <property type="entry name" value="DNA polymerase III clamp loader subunits, C-terminal domain"/>
    <property type="match status" value="1"/>
</dbReference>
<dbReference type="InterPro" id="IPR032423">
    <property type="entry name" value="AAA_assoc_2"/>
</dbReference>
<dbReference type="Proteomes" id="UP000094296">
    <property type="component" value="Unassembled WGS sequence"/>
</dbReference>
<gene>
    <name evidence="8" type="ORF">BHF68_09170</name>
</gene>
<evidence type="ECO:0000256" key="5">
    <source>
        <dbReference type="ARBA" id="ARBA00022741"/>
    </source>
</evidence>